<evidence type="ECO:0000259" key="4">
    <source>
        <dbReference type="Pfam" id="PF05426"/>
    </source>
</evidence>
<dbReference type="OrthoDB" id="5302720at2759"/>
<dbReference type="InterPro" id="IPR008929">
    <property type="entry name" value="Chondroitin_lyas"/>
</dbReference>
<evidence type="ECO:0000256" key="2">
    <source>
        <dbReference type="ARBA" id="ARBA00023239"/>
    </source>
</evidence>
<evidence type="ECO:0000313" key="6">
    <source>
        <dbReference type="Proteomes" id="UP000800036"/>
    </source>
</evidence>
<keyword evidence="1 3" id="KW-0732">Signal</keyword>
<dbReference type="InterPro" id="IPR008397">
    <property type="entry name" value="Alginate_lyase_dom"/>
</dbReference>
<dbReference type="EMBL" id="ML976704">
    <property type="protein sequence ID" value="KAF1970026.1"/>
    <property type="molecule type" value="Genomic_DNA"/>
</dbReference>
<feature type="domain" description="Alginate lyase" evidence="4">
    <location>
        <begin position="80"/>
        <end position="297"/>
    </location>
</feature>
<name>A0A6A5V4R4_9PLEO</name>
<evidence type="ECO:0000313" key="5">
    <source>
        <dbReference type="EMBL" id="KAF1970026.1"/>
    </source>
</evidence>
<dbReference type="Pfam" id="PF05426">
    <property type="entry name" value="Alginate_lyase"/>
    <property type="match status" value="1"/>
</dbReference>
<reference evidence="5" key="1">
    <citation type="journal article" date="2020" name="Stud. Mycol.">
        <title>101 Dothideomycetes genomes: a test case for predicting lifestyles and emergence of pathogens.</title>
        <authorList>
            <person name="Haridas S."/>
            <person name="Albert R."/>
            <person name="Binder M."/>
            <person name="Bloem J."/>
            <person name="Labutti K."/>
            <person name="Salamov A."/>
            <person name="Andreopoulos B."/>
            <person name="Baker S."/>
            <person name="Barry K."/>
            <person name="Bills G."/>
            <person name="Bluhm B."/>
            <person name="Cannon C."/>
            <person name="Castanera R."/>
            <person name="Culley D."/>
            <person name="Daum C."/>
            <person name="Ezra D."/>
            <person name="Gonzalez J."/>
            <person name="Henrissat B."/>
            <person name="Kuo A."/>
            <person name="Liang C."/>
            <person name="Lipzen A."/>
            <person name="Lutzoni F."/>
            <person name="Magnuson J."/>
            <person name="Mondo S."/>
            <person name="Nolan M."/>
            <person name="Ohm R."/>
            <person name="Pangilinan J."/>
            <person name="Park H.-J."/>
            <person name="Ramirez L."/>
            <person name="Alfaro M."/>
            <person name="Sun H."/>
            <person name="Tritt A."/>
            <person name="Yoshinaga Y."/>
            <person name="Zwiers L.-H."/>
            <person name="Turgeon B."/>
            <person name="Goodwin S."/>
            <person name="Spatafora J."/>
            <person name="Crous P."/>
            <person name="Grigoriev I."/>
        </authorList>
    </citation>
    <scope>NUCLEOTIDE SEQUENCE</scope>
    <source>
        <strain evidence="5">CBS 107.79</strain>
    </source>
</reference>
<dbReference type="AlphaFoldDB" id="A0A6A5V4R4"/>
<accession>A0A6A5V4R4</accession>
<dbReference type="Proteomes" id="UP000800036">
    <property type="component" value="Unassembled WGS sequence"/>
</dbReference>
<proteinExistence type="predicted"/>
<feature type="signal peptide" evidence="3">
    <location>
        <begin position="1"/>
        <end position="18"/>
    </location>
</feature>
<dbReference type="GO" id="GO:0042597">
    <property type="term" value="C:periplasmic space"/>
    <property type="evidence" value="ECO:0007669"/>
    <property type="project" value="InterPro"/>
</dbReference>
<organism evidence="5 6">
    <name type="scientific">Bimuria novae-zelandiae CBS 107.79</name>
    <dbReference type="NCBI Taxonomy" id="1447943"/>
    <lineage>
        <taxon>Eukaryota</taxon>
        <taxon>Fungi</taxon>
        <taxon>Dikarya</taxon>
        <taxon>Ascomycota</taxon>
        <taxon>Pezizomycotina</taxon>
        <taxon>Dothideomycetes</taxon>
        <taxon>Pleosporomycetidae</taxon>
        <taxon>Pleosporales</taxon>
        <taxon>Massarineae</taxon>
        <taxon>Didymosphaeriaceae</taxon>
        <taxon>Bimuria</taxon>
    </lineage>
</organism>
<evidence type="ECO:0000256" key="1">
    <source>
        <dbReference type="ARBA" id="ARBA00022729"/>
    </source>
</evidence>
<sequence length="394" mass="42778">MRFSLLAIQVLLLDLGSAFTHPSLLHTKADLDRVIAKVKANSEPWKTGWTILTSNSHASATYKPSPQATIYRGKCDGCPAENYSKLYNDAAAAYALALRWKISGDTSFANAARAILDGWASTLKEIGGNSDKFLASGIYGYQLANAAEILRSYSGWPASSLNKFSTMMRDVFYPMNNRFMVKHNDAAVDHYWANWELANIATMQAIGILSDNQTMYNEAVGYFKNGQGNGALPKAIWKVHTEAGFGKKLGQNQEAGRDQGHATLDFSLLGVIAQQSYNQGDDLFALLDNRILAGSEYVTKYNLGHDVPYSTYTNSDVTQPGISSSGRGAIRPAWELIHAHYSSVKGLNASWTGQMRDLVNKQSGGAEGGGGNYGGSSGGFDQLGYGTLMYRLKA</sequence>
<evidence type="ECO:0000256" key="3">
    <source>
        <dbReference type="SAM" id="SignalP"/>
    </source>
</evidence>
<keyword evidence="2" id="KW-0456">Lyase</keyword>
<gene>
    <name evidence="5" type="ORF">BU23DRAFT_571083</name>
</gene>
<keyword evidence="6" id="KW-1185">Reference proteome</keyword>
<dbReference type="SUPFAM" id="SSF48230">
    <property type="entry name" value="Chondroitin AC/alginate lyase"/>
    <property type="match status" value="1"/>
</dbReference>
<dbReference type="GO" id="GO:0016829">
    <property type="term" value="F:lyase activity"/>
    <property type="evidence" value="ECO:0007669"/>
    <property type="project" value="UniProtKB-KW"/>
</dbReference>
<feature type="chain" id="PRO_5025368345" evidence="3">
    <location>
        <begin position="19"/>
        <end position="394"/>
    </location>
</feature>
<dbReference type="Gene3D" id="1.50.10.100">
    <property type="entry name" value="Chondroitin AC/alginate lyase"/>
    <property type="match status" value="1"/>
</dbReference>
<protein>
    <submittedName>
        <fullName evidence="5">Putative GPI anchored protein</fullName>
    </submittedName>
</protein>